<evidence type="ECO:0000313" key="5">
    <source>
        <dbReference type="EMBL" id="KUF79544.1"/>
    </source>
</evidence>
<dbReference type="Gene3D" id="3.90.180.10">
    <property type="entry name" value="Medium-chain alcohol dehydrogenases, catalytic domain"/>
    <property type="match status" value="2"/>
</dbReference>
<accession>A0A0W8C643</accession>
<dbReference type="STRING" id="4790.A0A0W8C643"/>
<organism evidence="5 6">
    <name type="scientific">Phytophthora nicotianae</name>
    <name type="common">Potato buckeye rot agent</name>
    <name type="synonym">Phytophthora parasitica</name>
    <dbReference type="NCBI Taxonomy" id="4792"/>
    <lineage>
        <taxon>Eukaryota</taxon>
        <taxon>Sar</taxon>
        <taxon>Stramenopiles</taxon>
        <taxon>Oomycota</taxon>
        <taxon>Peronosporomycetes</taxon>
        <taxon>Peronosporales</taxon>
        <taxon>Peronosporaceae</taxon>
        <taxon>Phytophthora</taxon>
    </lineage>
</organism>
<name>A0A0W8C643_PHYNI</name>
<evidence type="ECO:0000256" key="1">
    <source>
        <dbReference type="ARBA" id="ARBA00022723"/>
    </source>
</evidence>
<keyword evidence="1" id="KW-0479">Metal-binding</keyword>
<evidence type="ECO:0000256" key="2">
    <source>
        <dbReference type="ARBA" id="ARBA00022833"/>
    </source>
</evidence>
<dbReference type="AlphaFoldDB" id="A0A0W8C643"/>
<protein>
    <submittedName>
        <fullName evidence="5">Mannitol dehydrogenase</fullName>
    </submittedName>
</protein>
<proteinExistence type="predicted"/>
<reference evidence="5 6" key="1">
    <citation type="submission" date="2015-11" db="EMBL/GenBank/DDBJ databases">
        <title>Genomes and virulence difference between two physiological races of Phytophthora nicotianae.</title>
        <authorList>
            <person name="Liu H."/>
            <person name="Ma X."/>
            <person name="Yu H."/>
            <person name="Fang D."/>
            <person name="Li Y."/>
            <person name="Wang X."/>
            <person name="Wang W."/>
            <person name="Dong Y."/>
            <person name="Xiao B."/>
        </authorList>
    </citation>
    <scope>NUCLEOTIDE SEQUENCE [LARGE SCALE GENOMIC DNA]</scope>
    <source>
        <strain evidence="6">race 0</strain>
    </source>
</reference>
<dbReference type="InterPro" id="IPR013154">
    <property type="entry name" value="ADH-like_N"/>
</dbReference>
<dbReference type="OrthoDB" id="1879366at2759"/>
<keyword evidence="2" id="KW-0862">Zinc</keyword>
<comment type="caution">
    <text evidence="5">The sequence shown here is derived from an EMBL/GenBank/DDBJ whole genome shotgun (WGS) entry which is preliminary data.</text>
</comment>
<dbReference type="Gene3D" id="3.40.50.720">
    <property type="entry name" value="NAD(P)-binding Rossmann-like Domain"/>
    <property type="match status" value="1"/>
</dbReference>
<dbReference type="Proteomes" id="UP000052943">
    <property type="component" value="Unassembled WGS sequence"/>
</dbReference>
<dbReference type="InterPro" id="IPR011032">
    <property type="entry name" value="GroES-like_sf"/>
</dbReference>
<dbReference type="GO" id="GO:0046872">
    <property type="term" value="F:metal ion binding"/>
    <property type="evidence" value="ECO:0007669"/>
    <property type="project" value="UniProtKB-KW"/>
</dbReference>
<feature type="domain" description="Alcohol dehydrogenase-like N-terminal" evidence="4">
    <location>
        <begin position="31"/>
        <end position="70"/>
    </location>
</feature>
<dbReference type="PANTHER" id="PTHR42683">
    <property type="entry name" value="ALDEHYDE REDUCTASE"/>
    <property type="match status" value="1"/>
</dbReference>
<evidence type="ECO:0000256" key="3">
    <source>
        <dbReference type="ARBA" id="ARBA00023002"/>
    </source>
</evidence>
<dbReference type="GO" id="GO:0016616">
    <property type="term" value="F:oxidoreductase activity, acting on the CH-OH group of donors, NAD or NADP as acceptor"/>
    <property type="evidence" value="ECO:0007669"/>
    <property type="project" value="InterPro"/>
</dbReference>
<dbReference type="Pfam" id="PF08240">
    <property type="entry name" value="ADH_N"/>
    <property type="match status" value="1"/>
</dbReference>
<gene>
    <name evidence="5" type="ORF">AM587_10008984</name>
</gene>
<dbReference type="InterPro" id="IPR047109">
    <property type="entry name" value="CAD-like"/>
</dbReference>
<evidence type="ECO:0000313" key="6">
    <source>
        <dbReference type="Proteomes" id="UP000052943"/>
    </source>
</evidence>
<keyword evidence="3" id="KW-0560">Oxidoreductase</keyword>
<evidence type="ECO:0000259" key="4">
    <source>
        <dbReference type="Pfam" id="PF08240"/>
    </source>
</evidence>
<dbReference type="SUPFAM" id="SSF50129">
    <property type="entry name" value="GroES-like"/>
    <property type="match status" value="1"/>
</dbReference>
<dbReference type="EMBL" id="LNFO01004788">
    <property type="protein sequence ID" value="KUF79544.1"/>
    <property type="molecule type" value="Genomic_DNA"/>
</dbReference>
<sequence>MSTAPRTVNAYAAFEPCGKIEPFQYLSRPLGEDDVEIKISHCGICGVDIHHLDSGWEPTLYPCVFGHEIICEGPARPCEDCADNEHAYCDRTVDTYDAKYEDVWGIKWVGSIIGSIQDVEYMLNLASEKNVRAIVQQMPMDKVNDGIAMMREGRARYRVVLEN</sequence>